<dbReference type="RefSeq" id="WP_255923070.1">
    <property type="nucleotide sequence ID" value="NZ_JANFNG010000029.1"/>
</dbReference>
<comment type="caution">
    <text evidence="1">The sequence shown here is derived from an EMBL/GenBank/DDBJ whole genome shotgun (WGS) entry which is preliminary data.</text>
</comment>
<reference evidence="1" key="1">
    <citation type="submission" date="2022-06" db="EMBL/GenBank/DDBJ databases">
        <title>Draft genome sequence of Streptomyces sp. RB6PN25 isolated from peat swamp forest in Thailand.</title>
        <authorList>
            <person name="Duangmal K."/>
            <person name="Klaysubun C."/>
        </authorList>
    </citation>
    <scope>NUCLEOTIDE SEQUENCE</scope>
    <source>
        <strain evidence="1">RB6PN25</strain>
    </source>
</reference>
<proteinExistence type="predicted"/>
<organism evidence="1 2">
    <name type="scientific">Streptomyces humicola</name>
    <dbReference type="NCBI Taxonomy" id="2953240"/>
    <lineage>
        <taxon>Bacteria</taxon>
        <taxon>Bacillati</taxon>
        <taxon>Actinomycetota</taxon>
        <taxon>Actinomycetes</taxon>
        <taxon>Kitasatosporales</taxon>
        <taxon>Streptomycetaceae</taxon>
        <taxon>Streptomyces</taxon>
    </lineage>
</organism>
<evidence type="ECO:0000313" key="2">
    <source>
        <dbReference type="Proteomes" id="UP001057702"/>
    </source>
</evidence>
<gene>
    <name evidence="1" type="ORF">NGB36_26445</name>
</gene>
<protein>
    <submittedName>
        <fullName evidence="1">Uncharacterized protein</fullName>
    </submittedName>
</protein>
<evidence type="ECO:0000313" key="1">
    <source>
        <dbReference type="EMBL" id="MCQ4084026.1"/>
    </source>
</evidence>
<dbReference type="Proteomes" id="UP001057702">
    <property type="component" value="Unassembled WGS sequence"/>
</dbReference>
<sequence length="61" mass="6585">MGILDEAAQFIEHVADRIENSGWSLCPCGEDHGQARLDAEVPSVLRSDAEFAPKMRATADG</sequence>
<name>A0ABT1Q277_9ACTN</name>
<accession>A0ABT1Q277</accession>
<keyword evidence="2" id="KW-1185">Reference proteome</keyword>
<dbReference type="EMBL" id="JANFNG010000029">
    <property type="protein sequence ID" value="MCQ4084026.1"/>
    <property type="molecule type" value="Genomic_DNA"/>
</dbReference>